<dbReference type="Proteomes" id="UP001626550">
    <property type="component" value="Unassembled WGS sequence"/>
</dbReference>
<dbReference type="InterPro" id="IPR018499">
    <property type="entry name" value="Tetraspanin/Peripherin"/>
</dbReference>
<evidence type="ECO:0000313" key="9">
    <source>
        <dbReference type="Proteomes" id="UP001626550"/>
    </source>
</evidence>
<evidence type="ECO:0000256" key="7">
    <source>
        <dbReference type="RuleBase" id="RU361218"/>
    </source>
</evidence>
<dbReference type="InterPro" id="IPR000301">
    <property type="entry name" value="Tetraspanin_animals"/>
</dbReference>
<evidence type="ECO:0000313" key="8">
    <source>
        <dbReference type="EMBL" id="KAL3311048.1"/>
    </source>
</evidence>
<evidence type="ECO:0000256" key="3">
    <source>
        <dbReference type="ARBA" id="ARBA00022692"/>
    </source>
</evidence>
<keyword evidence="9" id="KW-1185">Reference proteome</keyword>
<comment type="similarity">
    <text evidence="2 7">Belongs to the tetraspanin (TM4SF) family.</text>
</comment>
<dbReference type="PRINTS" id="PR00259">
    <property type="entry name" value="TMFOUR"/>
</dbReference>
<feature type="transmembrane region" description="Helical" evidence="7">
    <location>
        <begin position="12"/>
        <end position="36"/>
    </location>
</feature>
<dbReference type="AlphaFoldDB" id="A0ABD2PUA2"/>
<evidence type="ECO:0000256" key="5">
    <source>
        <dbReference type="ARBA" id="ARBA00023136"/>
    </source>
</evidence>
<name>A0ABD2PUA2_9PLAT</name>
<gene>
    <name evidence="8" type="primary">CD82</name>
    <name evidence="8" type="ORF">Ciccas_010380</name>
</gene>
<evidence type="ECO:0000256" key="2">
    <source>
        <dbReference type="ARBA" id="ARBA00006840"/>
    </source>
</evidence>
<feature type="disulfide bond" evidence="6">
    <location>
        <begin position="146"/>
        <end position="184"/>
    </location>
</feature>
<sequence>MKEEFCSCVRCFLLVFNAILMFVGLTVLGFGAYLYLDPEMQAYVRATGNYWILSYCIYGLIGLGGITLIASLVGCCGSYHENSCLLGTYFVLITIAFSLHIAASLIFYLKIELILAHLQSEMVIGQTRVPDGRLQIMDVIEKRFQCCGVHGPSDYDKLNIPLSCCRPDFDCNSLVIRGYYPFGCLETVRSFMQQRIVMLCLISASIAVFE</sequence>
<evidence type="ECO:0000256" key="1">
    <source>
        <dbReference type="ARBA" id="ARBA00004141"/>
    </source>
</evidence>
<dbReference type="CDD" id="cd03127">
    <property type="entry name" value="tetraspanin_LEL"/>
    <property type="match status" value="1"/>
</dbReference>
<organism evidence="8 9">
    <name type="scientific">Cichlidogyrus casuarinus</name>
    <dbReference type="NCBI Taxonomy" id="1844966"/>
    <lineage>
        <taxon>Eukaryota</taxon>
        <taxon>Metazoa</taxon>
        <taxon>Spiralia</taxon>
        <taxon>Lophotrochozoa</taxon>
        <taxon>Platyhelminthes</taxon>
        <taxon>Monogenea</taxon>
        <taxon>Monopisthocotylea</taxon>
        <taxon>Dactylogyridea</taxon>
        <taxon>Ancyrocephalidae</taxon>
        <taxon>Cichlidogyrus</taxon>
    </lineage>
</organism>
<feature type="non-terminal residue" evidence="8">
    <location>
        <position position="210"/>
    </location>
</feature>
<dbReference type="PROSITE" id="PS00421">
    <property type="entry name" value="TM4_1"/>
    <property type="match status" value="1"/>
</dbReference>
<dbReference type="PIRSF" id="PIRSF002419">
    <property type="entry name" value="Tetraspanin"/>
    <property type="match status" value="1"/>
</dbReference>
<dbReference type="Pfam" id="PF00335">
    <property type="entry name" value="Tetraspanin"/>
    <property type="match status" value="1"/>
</dbReference>
<protein>
    <recommendedName>
        <fullName evidence="7">Tetraspanin</fullName>
    </recommendedName>
</protein>
<keyword evidence="3 7" id="KW-0812">Transmembrane</keyword>
<feature type="transmembrane region" description="Helical" evidence="7">
    <location>
        <begin position="48"/>
        <end position="73"/>
    </location>
</feature>
<dbReference type="Gene3D" id="1.10.1450.10">
    <property type="entry name" value="Tetraspanin"/>
    <property type="match status" value="1"/>
</dbReference>
<keyword evidence="6" id="KW-1015">Disulfide bond</keyword>
<dbReference type="PANTHER" id="PTHR19282">
    <property type="entry name" value="TETRASPANIN"/>
    <property type="match status" value="1"/>
</dbReference>
<feature type="disulfide bond" evidence="6">
    <location>
        <begin position="147"/>
        <end position="164"/>
    </location>
</feature>
<dbReference type="PANTHER" id="PTHR19282:SF544">
    <property type="entry name" value="TETRASPANIN"/>
    <property type="match status" value="1"/>
</dbReference>
<keyword evidence="4 7" id="KW-1133">Transmembrane helix</keyword>
<dbReference type="SUPFAM" id="SSF48652">
    <property type="entry name" value="Tetraspanin"/>
    <property type="match status" value="1"/>
</dbReference>
<feature type="transmembrane region" description="Helical" evidence="7">
    <location>
        <begin position="85"/>
        <end position="109"/>
    </location>
</feature>
<comment type="caution">
    <text evidence="8">The sequence shown here is derived from an EMBL/GenBank/DDBJ whole genome shotgun (WGS) entry which is preliminary data.</text>
</comment>
<evidence type="ECO:0000256" key="6">
    <source>
        <dbReference type="PIRSR" id="PIRSR002419-1"/>
    </source>
</evidence>
<comment type="caution">
    <text evidence="7">Lacks conserved residue(s) required for the propagation of feature annotation.</text>
</comment>
<proteinExistence type="inferred from homology"/>
<accession>A0ABD2PUA2</accession>
<dbReference type="GO" id="GO:0016020">
    <property type="term" value="C:membrane"/>
    <property type="evidence" value="ECO:0007669"/>
    <property type="project" value="UniProtKB-SubCell"/>
</dbReference>
<evidence type="ECO:0000256" key="4">
    <source>
        <dbReference type="ARBA" id="ARBA00022989"/>
    </source>
</evidence>
<reference evidence="8 9" key="1">
    <citation type="submission" date="2024-11" db="EMBL/GenBank/DDBJ databases">
        <title>Adaptive evolution of stress response genes in parasites aligns with host niche diversity.</title>
        <authorList>
            <person name="Hahn C."/>
            <person name="Resl P."/>
        </authorList>
    </citation>
    <scope>NUCLEOTIDE SEQUENCE [LARGE SCALE GENOMIC DNA]</scope>
    <source>
        <strain evidence="8">EGGRZ-B1_66</strain>
        <tissue evidence="8">Body</tissue>
    </source>
</reference>
<dbReference type="InterPro" id="IPR018503">
    <property type="entry name" value="Tetraspanin_CS"/>
</dbReference>
<comment type="subcellular location">
    <subcellularLocation>
        <location evidence="1 7">Membrane</location>
        <topology evidence="1 7">Multi-pass membrane protein</topology>
    </subcellularLocation>
</comment>
<dbReference type="InterPro" id="IPR008952">
    <property type="entry name" value="Tetraspanin_EC2_sf"/>
</dbReference>
<keyword evidence="5 7" id="KW-0472">Membrane</keyword>
<dbReference type="EMBL" id="JBJKFK010002477">
    <property type="protein sequence ID" value="KAL3311048.1"/>
    <property type="molecule type" value="Genomic_DNA"/>
</dbReference>